<dbReference type="OrthoDB" id="105450at2"/>
<name>A0A1X7JPK7_9CORY</name>
<dbReference type="RefSeq" id="WP_085549935.1">
    <property type="nucleotide sequence ID" value="NZ_FXAR01000006.1"/>
</dbReference>
<accession>A0A1X7JPK7</accession>
<dbReference type="AlphaFoldDB" id="A0A1X7JPK7"/>
<dbReference type="Proteomes" id="UP000193309">
    <property type="component" value="Unassembled WGS sequence"/>
</dbReference>
<evidence type="ECO:0000313" key="1">
    <source>
        <dbReference type="EMBL" id="SMG30184.1"/>
    </source>
</evidence>
<dbReference type="Gene3D" id="3.90.480.20">
    <property type="match status" value="1"/>
</dbReference>
<gene>
    <name evidence="1" type="ORF">SAMN06295981_1825</name>
</gene>
<proteinExistence type="predicted"/>
<sequence>MSAEPVYLDLAPDSGVVPPGAWEPLAGAADTHGDGHIHITDAGHVRLYGPLLIDVPGFRPATTVTAEEGEIGWLGQTDGLVTLGAGLRLGMMSTQIARMLDVVEAPVRLCRDGLIQIEGLEEGIAEQVVRALAPLGLIFDAGSDLLQVSACGNCGLARSDVHHDAMQSVAGGLEGRTHFAGCEQRCGAPADEHIEYLALGEGEYEVS</sequence>
<dbReference type="GO" id="GO:0016491">
    <property type="term" value="F:oxidoreductase activity"/>
    <property type="evidence" value="ECO:0007669"/>
    <property type="project" value="InterPro"/>
</dbReference>
<dbReference type="InterPro" id="IPR036136">
    <property type="entry name" value="Nit/Sulf_reduc_fer-like_dom_sf"/>
</dbReference>
<organism evidence="1 2">
    <name type="scientific">Corynebacterium pollutisoli</name>
    <dbReference type="NCBI Taxonomy" id="1610489"/>
    <lineage>
        <taxon>Bacteria</taxon>
        <taxon>Bacillati</taxon>
        <taxon>Actinomycetota</taxon>
        <taxon>Actinomycetes</taxon>
        <taxon>Mycobacteriales</taxon>
        <taxon>Corynebacteriaceae</taxon>
        <taxon>Corynebacterium</taxon>
    </lineage>
</organism>
<dbReference type="STRING" id="1610489.SAMN06295981_1825"/>
<reference evidence="2" key="1">
    <citation type="submission" date="2017-04" db="EMBL/GenBank/DDBJ databases">
        <authorList>
            <person name="Varghese N."/>
            <person name="Submissions S."/>
        </authorList>
    </citation>
    <scope>NUCLEOTIDE SEQUENCE [LARGE SCALE GENOMIC DNA]</scope>
    <source>
        <strain evidence="2">VDS</strain>
    </source>
</reference>
<protein>
    <submittedName>
        <fullName evidence="1">Precorrin-3B synthase</fullName>
    </submittedName>
</protein>
<evidence type="ECO:0000313" key="2">
    <source>
        <dbReference type="Proteomes" id="UP000193309"/>
    </source>
</evidence>
<dbReference type="EMBL" id="FXAR01000006">
    <property type="protein sequence ID" value="SMG30184.1"/>
    <property type="molecule type" value="Genomic_DNA"/>
</dbReference>
<dbReference type="SUPFAM" id="SSF55124">
    <property type="entry name" value="Nitrite/Sulfite reductase N-terminal domain-like"/>
    <property type="match status" value="2"/>
</dbReference>
<keyword evidence="2" id="KW-1185">Reference proteome</keyword>